<proteinExistence type="predicted"/>
<dbReference type="AlphaFoldDB" id="A0A3S1IXZ0"/>
<accession>A0A3S1IXZ0</accession>
<dbReference type="InterPro" id="IPR038186">
    <property type="entry name" value="CHAD_dom_sf"/>
</dbReference>
<comment type="caution">
    <text evidence="2">The sequence shown here is derived from an EMBL/GenBank/DDBJ whole genome shotgun (WGS) entry which is preliminary data.</text>
</comment>
<dbReference type="OrthoDB" id="9777271at2"/>
<evidence type="ECO:0000313" key="3">
    <source>
        <dbReference type="Proteomes" id="UP000271624"/>
    </source>
</evidence>
<keyword evidence="3" id="KW-1185">Reference proteome</keyword>
<dbReference type="Proteomes" id="UP000271624">
    <property type="component" value="Unassembled WGS sequence"/>
</dbReference>
<dbReference type="PANTHER" id="PTHR39339:SF1">
    <property type="entry name" value="CHAD DOMAIN-CONTAINING PROTEIN"/>
    <property type="match status" value="1"/>
</dbReference>
<dbReference type="Gene3D" id="1.40.20.10">
    <property type="entry name" value="CHAD domain"/>
    <property type="match status" value="1"/>
</dbReference>
<gene>
    <name evidence="2" type="ORF">DSM106972_045390</name>
</gene>
<evidence type="ECO:0000313" key="2">
    <source>
        <dbReference type="EMBL" id="RUT04311.1"/>
    </source>
</evidence>
<dbReference type="Pfam" id="PF05235">
    <property type="entry name" value="CHAD"/>
    <property type="match status" value="1"/>
</dbReference>
<protein>
    <recommendedName>
        <fullName evidence="1">CHAD domain-containing protein</fullName>
    </recommendedName>
</protein>
<name>A0A3S1IXZ0_9CYAN</name>
<feature type="domain" description="CHAD" evidence="1">
    <location>
        <begin position="16"/>
        <end position="82"/>
    </location>
</feature>
<dbReference type="InterPro" id="IPR007899">
    <property type="entry name" value="CHAD_dom"/>
</dbReference>
<organism evidence="2 3">
    <name type="scientific">Dulcicalothrix desertica PCC 7102</name>
    <dbReference type="NCBI Taxonomy" id="232991"/>
    <lineage>
        <taxon>Bacteria</taxon>
        <taxon>Bacillati</taxon>
        <taxon>Cyanobacteriota</taxon>
        <taxon>Cyanophyceae</taxon>
        <taxon>Nostocales</taxon>
        <taxon>Calotrichaceae</taxon>
        <taxon>Dulcicalothrix</taxon>
    </lineage>
</organism>
<dbReference type="RefSeq" id="WP_127082928.1">
    <property type="nucleotide sequence ID" value="NZ_VLKB01000008.1"/>
</dbReference>
<dbReference type="EMBL" id="RSCL01000011">
    <property type="protein sequence ID" value="RUT04311.1"/>
    <property type="molecule type" value="Genomic_DNA"/>
</dbReference>
<reference evidence="2" key="2">
    <citation type="journal article" date="2019" name="Genome Biol. Evol.">
        <title>Day and night: Metabolic profiles and evolutionary relationships of six axenic non-marine cyanobacteria.</title>
        <authorList>
            <person name="Will S.E."/>
            <person name="Henke P."/>
            <person name="Boedeker C."/>
            <person name="Huang S."/>
            <person name="Brinkmann H."/>
            <person name="Rohde M."/>
            <person name="Jarek M."/>
            <person name="Friedl T."/>
            <person name="Seufert S."/>
            <person name="Schumacher M."/>
            <person name="Overmann J."/>
            <person name="Neumann-Schaal M."/>
            <person name="Petersen J."/>
        </authorList>
    </citation>
    <scope>NUCLEOTIDE SEQUENCE [LARGE SCALE GENOMIC DNA]</scope>
    <source>
        <strain evidence="2">PCC 7102</strain>
    </source>
</reference>
<reference evidence="2" key="1">
    <citation type="submission" date="2018-12" db="EMBL/GenBank/DDBJ databases">
        <authorList>
            <person name="Will S."/>
            <person name="Neumann-Schaal M."/>
            <person name="Henke P."/>
        </authorList>
    </citation>
    <scope>NUCLEOTIDE SEQUENCE</scope>
    <source>
        <strain evidence="2">PCC 7102</strain>
    </source>
</reference>
<dbReference type="PANTHER" id="PTHR39339">
    <property type="entry name" value="SLR1444 PROTEIN"/>
    <property type="match status" value="1"/>
</dbReference>
<evidence type="ECO:0000259" key="1">
    <source>
        <dbReference type="Pfam" id="PF05235"/>
    </source>
</evidence>
<sequence length="136" mass="16241">MTSTTLLRSYLRGMTKLQIEQSLDSNYEVLHSLRKQAKRLRSQMELFTEFYGSNYAEHLTEVKNVQNILGEIYNSDVLEDWLIDVFGKDFTENLPTLTNLLVDKRHQLWQQWVLTRKHHTQSDKRNQMYLAILHQL</sequence>